<accession>A0A3G4ZSL9</accession>
<reference evidence="4" key="1">
    <citation type="submission" date="2018-10" db="EMBL/GenBank/DDBJ databases">
        <title>Hidden diversity of soil giant viruses.</title>
        <authorList>
            <person name="Schulz F."/>
            <person name="Alteio L."/>
            <person name="Goudeau D."/>
            <person name="Ryan E.M."/>
            <person name="Malmstrom R.R."/>
            <person name="Blanchard J."/>
            <person name="Woyke T."/>
        </authorList>
    </citation>
    <scope>NUCLEOTIDE SEQUENCE</scope>
    <source>
        <strain evidence="4">EDV1</strain>
    </source>
</reference>
<dbReference type="GO" id="GO:0020002">
    <property type="term" value="C:host cell plasma membrane"/>
    <property type="evidence" value="ECO:0007669"/>
    <property type="project" value="UniProtKB-SubCell"/>
</dbReference>
<dbReference type="FunFam" id="3.40.50.300:FF:001447">
    <property type="entry name" value="Ras-related protein Rab-1B"/>
    <property type="match status" value="1"/>
</dbReference>
<evidence type="ECO:0000256" key="3">
    <source>
        <dbReference type="ARBA" id="ARBA00023134"/>
    </source>
</evidence>
<dbReference type="PRINTS" id="PR00449">
    <property type="entry name" value="RASTRNSFRMNG"/>
</dbReference>
<dbReference type="SMART" id="SM00173">
    <property type="entry name" value="RAS"/>
    <property type="match status" value="1"/>
</dbReference>
<dbReference type="InterPro" id="IPR050227">
    <property type="entry name" value="Rab"/>
</dbReference>
<dbReference type="SMART" id="SM00175">
    <property type="entry name" value="RAB"/>
    <property type="match status" value="1"/>
</dbReference>
<dbReference type="GO" id="GO:0003924">
    <property type="term" value="F:GTPase activity"/>
    <property type="evidence" value="ECO:0007669"/>
    <property type="project" value="InterPro"/>
</dbReference>
<dbReference type="PROSITE" id="PS51421">
    <property type="entry name" value="RAS"/>
    <property type="match status" value="1"/>
</dbReference>
<evidence type="ECO:0000313" key="4">
    <source>
        <dbReference type="EMBL" id="AYV77912.1"/>
    </source>
</evidence>
<dbReference type="GO" id="GO:0005525">
    <property type="term" value="F:GTP binding"/>
    <property type="evidence" value="ECO:0007669"/>
    <property type="project" value="UniProtKB-KW"/>
</dbReference>
<organism evidence="4">
    <name type="scientific">Edafosvirus sp</name>
    <dbReference type="NCBI Taxonomy" id="2487765"/>
    <lineage>
        <taxon>Viruses</taxon>
        <taxon>Varidnaviria</taxon>
        <taxon>Bamfordvirae</taxon>
        <taxon>Nucleocytoviricota</taxon>
        <taxon>Megaviricetes</taxon>
        <taxon>Imitervirales</taxon>
        <taxon>Mimiviridae</taxon>
        <taxon>Klosneuvirinae</taxon>
    </lineage>
</organism>
<dbReference type="InterPro" id="IPR027417">
    <property type="entry name" value="P-loop_NTPase"/>
</dbReference>
<name>A0A3G4ZSL9_9VIRU</name>
<dbReference type="EMBL" id="MK072067">
    <property type="protein sequence ID" value="AYV77912.1"/>
    <property type="molecule type" value="Genomic_DNA"/>
</dbReference>
<dbReference type="Pfam" id="PF00071">
    <property type="entry name" value="Ras"/>
    <property type="match status" value="1"/>
</dbReference>
<dbReference type="InterPro" id="IPR005225">
    <property type="entry name" value="Small_GTP-bd"/>
</dbReference>
<proteinExistence type="predicted"/>
<dbReference type="PANTHER" id="PTHR47977">
    <property type="entry name" value="RAS-RELATED PROTEIN RAB"/>
    <property type="match status" value="1"/>
</dbReference>
<evidence type="ECO:0000256" key="2">
    <source>
        <dbReference type="ARBA" id="ARBA00022741"/>
    </source>
</evidence>
<dbReference type="Gene3D" id="3.40.50.300">
    <property type="entry name" value="P-loop containing nucleotide triphosphate hydrolases"/>
    <property type="match status" value="1"/>
</dbReference>
<dbReference type="SMART" id="SM00174">
    <property type="entry name" value="RHO"/>
    <property type="match status" value="1"/>
</dbReference>
<dbReference type="SUPFAM" id="SSF52540">
    <property type="entry name" value="P-loop containing nucleoside triphosphate hydrolases"/>
    <property type="match status" value="1"/>
</dbReference>
<comment type="subcellular location">
    <subcellularLocation>
        <location evidence="1">Host cell membrane</location>
        <topology evidence="1">Lipid-anchor</topology>
        <orientation evidence="1">Cytoplasmic side</orientation>
    </subcellularLocation>
</comment>
<gene>
    <name evidence="4" type="ORF">Edafosvirus2_91</name>
</gene>
<dbReference type="CDD" id="cd00154">
    <property type="entry name" value="Rab"/>
    <property type="match status" value="1"/>
</dbReference>
<keyword evidence="3" id="KW-0342">GTP-binding</keyword>
<keyword evidence="2" id="KW-0547">Nucleotide-binding</keyword>
<sequence>MALIKNQINITINKKTTSKIIETKQAPESPESFNSTEAHISDETCDVQWEEQEESSPINCMSSMDIISCKPKPQKTRQIIDYYFRIVFMGVAHVGKTSIFDVFRGDDFKSNTVSSSNIDFDTKIIEINKKSVKLEIFDTCGQEKYNSLTKGYARGAHGIIFVYDFNDLNTLNDGLHMYKELADHKNNPCVIMVANKHDLAKPISTREEVYKTEDGLLMRHIIKEASREYIVHEESLIKNANKIGAIPTMVSAKTGLNIKTIFKRLAELMIDKQHQMMNEEEERINDKSVKLEVEIKEKKSSGCCS</sequence>
<dbReference type="InterPro" id="IPR001806">
    <property type="entry name" value="Small_GTPase"/>
</dbReference>
<dbReference type="PROSITE" id="PS51419">
    <property type="entry name" value="RAB"/>
    <property type="match status" value="1"/>
</dbReference>
<evidence type="ECO:0000256" key="1">
    <source>
        <dbReference type="ARBA" id="ARBA00004112"/>
    </source>
</evidence>
<dbReference type="NCBIfam" id="TIGR00231">
    <property type="entry name" value="small_GTP"/>
    <property type="match status" value="1"/>
</dbReference>
<protein>
    <submittedName>
        <fullName evidence="4">Uncharacterized protein</fullName>
    </submittedName>
</protein>